<accession>A0A5C7H706</accession>
<name>A0A5C7H706_9ROSI</name>
<evidence type="ECO:0000256" key="4">
    <source>
        <dbReference type="ARBA" id="ARBA00022729"/>
    </source>
</evidence>
<sequence length="611" mass="65157">MASSVSSNVIFLFVLFVSLLQFNSEARILAESSAQNELLFQYHNGPLLTGKISINLIWYGKFKPSQRAIVSDFINSVSSSSKPSRTEQPSVAKWWKLTEKYYQLSKKPSSLVLLLGEQILDESYSLGRSLTNQQIVKLASKGGQKNAINVVLTAADVAVEGFCMSRCGTHGSALGSTKGKFAYIWVGNSESQCPGQCAWPFHQPMYGPQSPPLVAPNNDVGLDGIVMNLASLLAGTATNPFGNGYFQGPKDAPLEAASACPGIYGKGAYPGYAGDLLVDSTSGASYNANGSNGRKYLLPALFDPSTSTCATLAQSETVVTYPCLATTRKLSALVQQPLVLQYHNGPLLKGNVTVNLLWYGKFSPTQRSIIVDFLYSFGSPAKRTPPPSVSSWWQTTEKYKGGPCFVAVGNQILDEKYSLGKSLKSQQIIALASKAAGIKSNAINVVLTSADVAVDGFCMSRCGTHGSGQKTQKKRVSKFAYAWVGDSMTQCPGQCAWPFHQPIYGPQTPPLVSPNGDVGVDGMIINLATVLAGTVTNPFKNGYFQGTSDAPLEAVSACTGVFGKGAYPGYPGEVLVDKTTGASYNAVGVNGRKYLLPAMWDPKTSTCKTLV</sequence>
<gene>
    <name evidence="7" type="ORF">EZV62_021929</name>
</gene>
<protein>
    <submittedName>
        <fullName evidence="7">Uncharacterized protein</fullName>
    </submittedName>
</protein>
<keyword evidence="2" id="KW-0052">Apoplast</keyword>
<dbReference type="EMBL" id="VAHF01000010">
    <property type="protein sequence ID" value="TXG52760.1"/>
    <property type="molecule type" value="Genomic_DNA"/>
</dbReference>
<dbReference type="PANTHER" id="PTHR31279">
    <property type="entry name" value="PROTEIN EXORDIUM-LIKE 5"/>
    <property type="match status" value="1"/>
</dbReference>
<evidence type="ECO:0000256" key="6">
    <source>
        <dbReference type="SAM" id="SignalP"/>
    </source>
</evidence>
<dbReference type="PANTHER" id="PTHR31279:SF66">
    <property type="entry name" value="PHOSPHATE-RESPONSIVE 1 FAMILY PROTEIN"/>
    <property type="match status" value="1"/>
</dbReference>
<reference evidence="8" key="1">
    <citation type="journal article" date="2019" name="Gigascience">
        <title>De novo genome assembly of the endangered Acer yangbiense, a plant species with extremely small populations endemic to Yunnan Province, China.</title>
        <authorList>
            <person name="Yang J."/>
            <person name="Wariss H.M."/>
            <person name="Tao L."/>
            <person name="Zhang R."/>
            <person name="Yun Q."/>
            <person name="Hollingsworth P."/>
            <person name="Dao Z."/>
            <person name="Luo G."/>
            <person name="Guo H."/>
            <person name="Ma Y."/>
            <person name="Sun W."/>
        </authorList>
    </citation>
    <scope>NUCLEOTIDE SEQUENCE [LARGE SCALE GENOMIC DNA]</scope>
    <source>
        <strain evidence="8">cv. Malutang</strain>
    </source>
</reference>
<feature type="signal peptide" evidence="6">
    <location>
        <begin position="1"/>
        <end position="26"/>
    </location>
</feature>
<evidence type="ECO:0000313" key="7">
    <source>
        <dbReference type="EMBL" id="TXG52760.1"/>
    </source>
</evidence>
<dbReference type="AlphaFoldDB" id="A0A5C7H706"/>
<dbReference type="GO" id="GO:0048046">
    <property type="term" value="C:apoplast"/>
    <property type="evidence" value="ECO:0007669"/>
    <property type="project" value="UniProtKB-SubCell"/>
</dbReference>
<dbReference type="Pfam" id="PF04674">
    <property type="entry name" value="Phi_1"/>
    <property type="match status" value="2"/>
</dbReference>
<comment type="caution">
    <text evidence="7">The sequence shown here is derived from an EMBL/GenBank/DDBJ whole genome shotgun (WGS) entry which is preliminary data.</text>
</comment>
<keyword evidence="4 6" id="KW-0732">Signal</keyword>
<comment type="subcellular location">
    <subcellularLocation>
        <location evidence="1">Secreted</location>
        <location evidence="1">Extracellular space</location>
        <location evidence="1">Apoplast</location>
    </subcellularLocation>
</comment>
<keyword evidence="8" id="KW-1185">Reference proteome</keyword>
<dbReference type="OrthoDB" id="2017091at2759"/>
<evidence type="ECO:0000256" key="3">
    <source>
        <dbReference type="ARBA" id="ARBA00022525"/>
    </source>
</evidence>
<comment type="similarity">
    <text evidence="5">Belongs to the EXORDIUM family.</text>
</comment>
<evidence type="ECO:0000256" key="5">
    <source>
        <dbReference type="ARBA" id="ARBA00023591"/>
    </source>
</evidence>
<keyword evidence="3" id="KW-0964">Secreted</keyword>
<proteinExistence type="inferred from homology"/>
<dbReference type="InterPro" id="IPR006766">
    <property type="entry name" value="EXORDIUM-like"/>
</dbReference>
<evidence type="ECO:0000256" key="1">
    <source>
        <dbReference type="ARBA" id="ARBA00004271"/>
    </source>
</evidence>
<evidence type="ECO:0000313" key="8">
    <source>
        <dbReference type="Proteomes" id="UP000323000"/>
    </source>
</evidence>
<organism evidence="7 8">
    <name type="scientific">Acer yangbiense</name>
    <dbReference type="NCBI Taxonomy" id="1000413"/>
    <lineage>
        <taxon>Eukaryota</taxon>
        <taxon>Viridiplantae</taxon>
        <taxon>Streptophyta</taxon>
        <taxon>Embryophyta</taxon>
        <taxon>Tracheophyta</taxon>
        <taxon>Spermatophyta</taxon>
        <taxon>Magnoliopsida</taxon>
        <taxon>eudicotyledons</taxon>
        <taxon>Gunneridae</taxon>
        <taxon>Pentapetalae</taxon>
        <taxon>rosids</taxon>
        <taxon>malvids</taxon>
        <taxon>Sapindales</taxon>
        <taxon>Sapindaceae</taxon>
        <taxon>Hippocastanoideae</taxon>
        <taxon>Acereae</taxon>
        <taxon>Acer</taxon>
    </lineage>
</organism>
<dbReference type="Proteomes" id="UP000323000">
    <property type="component" value="Chromosome 10"/>
</dbReference>
<evidence type="ECO:0000256" key="2">
    <source>
        <dbReference type="ARBA" id="ARBA00022523"/>
    </source>
</evidence>
<feature type="chain" id="PRO_5023056443" evidence="6">
    <location>
        <begin position="27"/>
        <end position="611"/>
    </location>
</feature>